<dbReference type="Gene3D" id="3.30.200.20">
    <property type="entry name" value="Phosphorylase Kinase, domain 1"/>
    <property type="match status" value="1"/>
</dbReference>
<dbReference type="InterPro" id="IPR000719">
    <property type="entry name" value="Prot_kinase_dom"/>
</dbReference>
<evidence type="ECO:0000313" key="5">
    <source>
        <dbReference type="RefSeq" id="XP_060037491.1"/>
    </source>
</evidence>
<dbReference type="RefSeq" id="XP_060037491.1">
    <property type="nucleotide sequence ID" value="XM_060181508.1"/>
</dbReference>
<reference evidence="5" key="1">
    <citation type="submission" date="2025-08" db="UniProtKB">
        <authorList>
            <consortium name="RefSeq"/>
        </authorList>
    </citation>
    <scope>IDENTIFICATION</scope>
</reference>
<evidence type="ECO:0000313" key="4">
    <source>
        <dbReference type="Proteomes" id="UP001652624"/>
    </source>
</evidence>
<name>A0ABM3WLP8_ERIEU</name>
<dbReference type="Gene3D" id="1.10.510.10">
    <property type="entry name" value="Transferase(Phosphotransferase) domain 1"/>
    <property type="match status" value="1"/>
</dbReference>
<dbReference type="InterPro" id="IPR017441">
    <property type="entry name" value="Protein_kinase_ATP_BS"/>
</dbReference>
<organism evidence="4 5">
    <name type="scientific">Erinaceus europaeus</name>
    <name type="common">Western European hedgehog</name>
    <dbReference type="NCBI Taxonomy" id="9365"/>
    <lineage>
        <taxon>Eukaryota</taxon>
        <taxon>Metazoa</taxon>
        <taxon>Chordata</taxon>
        <taxon>Craniata</taxon>
        <taxon>Vertebrata</taxon>
        <taxon>Euteleostomi</taxon>
        <taxon>Mammalia</taxon>
        <taxon>Eutheria</taxon>
        <taxon>Laurasiatheria</taxon>
        <taxon>Eulipotyphla</taxon>
        <taxon>Erinaceidae</taxon>
        <taxon>Erinaceinae</taxon>
        <taxon>Erinaceus</taxon>
    </lineage>
</organism>
<keyword evidence="4" id="KW-1185">Reference proteome</keyword>
<evidence type="ECO:0000256" key="1">
    <source>
        <dbReference type="PROSITE-ProRule" id="PRU10141"/>
    </source>
</evidence>
<dbReference type="Pfam" id="PF00069">
    <property type="entry name" value="Pkinase"/>
    <property type="match status" value="2"/>
</dbReference>
<accession>A0ABM3WLP8</accession>
<dbReference type="GO" id="GO:0016301">
    <property type="term" value="F:kinase activity"/>
    <property type="evidence" value="ECO:0007669"/>
    <property type="project" value="UniProtKB-KW"/>
</dbReference>
<dbReference type="PANTHER" id="PTHR24345:SF43">
    <property type="entry name" value="INACTIVE SERINE_THREONINE-PROTEIN KINASE PLK5"/>
    <property type="match status" value="1"/>
</dbReference>
<dbReference type="Proteomes" id="UP001652624">
    <property type="component" value="Chromosome 23"/>
</dbReference>
<keyword evidence="1" id="KW-0067">ATP-binding</keyword>
<protein>
    <submittedName>
        <fullName evidence="5">Inactive serine/threonine-protein kinase PLK5 isoform X1</fullName>
    </submittedName>
</protein>
<feature type="compositionally biased region" description="Pro residues" evidence="2">
    <location>
        <begin position="357"/>
        <end position="368"/>
    </location>
</feature>
<dbReference type="PROSITE" id="PS50011">
    <property type="entry name" value="PROTEIN_KINASE_DOM"/>
    <property type="match status" value="1"/>
</dbReference>
<dbReference type="PROSITE" id="PS00107">
    <property type="entry name" value="PROTEIN_KINASE_ATP"/>
    <property type="match status" value="1"/>
</dbReference>
<proteinExistence type="predicted"/>
<feature type="binding site" evidence="1">
    <location>
        <position position="77"/>
    </location>
    <ligand>
        <name>ATP</name>
        <dbReference type="ChEBI" id="CHEBI:30616"/>
    </ligand>
</feature>
<feature type="domain" description="Protein kinase" evidence="3">
    <location>
        <begin position="48"/>
        <end position="316"/>
    </location>
</feature>
<dbReference type="SUPFAM" id="SSF56112">
    <property type="entry name" value="Protein kinase-like (PK-like)"/>
    <property type="match status" value="1"/>
</dbReference>
<keyword evidence="5" id="KW-0418">Kinase</keyword>
<dbReference type="GeneID" id="103115123"/>
<feature type="region of interest" description="Disordered" evidence="2">
    <location>
        <begin position="353"/>
        <end position="382"/>
    </location>
</feature>
<dbReference type="InterPro" id="IPR011009">
    <property type="entry name" value="Kinase-like_dom_sf"/>
</dbReference>
<keyword evidence="5" id="KW-0808">Transferase</keyword>
<keyword evidence="1" id="KW-0547">Nucleotide-binding</keyword>
<gene>
    <name evidence="5" type="primary">PLK5</name>
</gene>
<sequence length="495" mass="53843">MLPRCCAVLSVVRPARRPAGGMERGRRARPHRGLVSAFLRDPGSGRVYRRGRLIGEGAFSRCYQLTDMSSSVVFALKVVPRRAGWLRLCGKVEREIALHSRLHHRNLVSFHGHFADRDHVYMVLEYCSRQSLAHVLEVRRMLTEPEVRYYLRGLASGLQYLHQQRIVHRDLKLSGYRGAGGRPQTAPFPLGNFFLNENMEVKIGDLGLATKVGPGGRCHRVVCGTPNFLAPEVVAREGHSCQSDIWVLGCVMYLVLTGSPPFGMAPLAEVFENIREGRYPEPAHLSPQARRLISRLLAPDPAARPSLNLMLQDNFFTQGFTPERLPAHSCHCPPIFATPPGLGHLLRKVRRLLGTPSPRPGLCPPSKTPRPEEDSPSPESMELAVQMPGGEQHPAAHRARPGLPPCILPTAHPRLCVQPCRSPQGGSRISGHAGKGTTQAKMAPATSTTIGTAGCSSQTAPTGHCAPQGVLLVRPAPPAPVRGGGCSRGPVCHAE</sequence>
<dbReference type="PANTHER" id="PTHR24345">
    <property type="entry name" value="SERINE/THREONINE-PROTEIN KINASE PLK"/>
    <property type="match status" value="1"/>
</dbReference>
<evidence type="ECO:0000256" key="2">
    <source>
        <dbReference type="SAM" id="MobiDB-lite"/>
    </source>
</evidence>
<evidence type="ECO:0000259" key="3">
    <source>
        <dbReference type="PROSITE" id="PS50011"/>
    </source>
</evidence>